<accession>A0ABU3E0D1</accession>
<protein>
    <submittedName>
        <fullName evidence="1">Uncharacterized protein</fullName>
    </submittedName>
</protein>
<gene>
    <name evidence="1" type="ORF">RM549_06255</name>
</gene>
<proteinExistence type="predicted"/>
<sequence>MAADTTNLSYVEKYRRQRKKMRALLEIIDDQKNEFFRKEKEKQNSVPC</sequence>
<organism evidence="1 2">
    <name type="scientific">Autumnicola patrickiae</name>
    <dbReference type="NCBI Taxonomy" id="3075591"/>
    <lineage>
        <taxon>Bacteria</taxon>
        <taxon>Pseudomonadati</taxon>
        <taxon>Bacteroidota</taxon>
        <taxon>Flavobacteriia</taxon>
        <taxon>Flavobacteriales</taxon>
        <taxon>Flavobacteriaceae</taxon>
        <taxon>Autumnicola</taxon>
    </lineage>
</organism>
<evidence type="ECO:0000313" key="1">
    <source>
        <dbReference type="EMBL" id="MDT0689380.1"/>
    </source>
</evidence>
<keyword evidence="2" id="KW-1185">Reference proteome</keyword>
<dbReference type="EMBL" id="JAVRHM010000005">
    <property type="protein sequence ID" value="MDT0689380.1"/>
    <property type="molecule type" value="Genomic_DNA"/>
</dbReference>
<reference evidence="1 2" key="1">
    <citation type="submission" date="2023-09" db="EMBL/GenBank/DDBJ databases">
        <authorList>
            <person name="Rey-Velasco X."/>
        </authorList>
    </citation>
    <scope>NUCLEOTIDE SEQUENCE [LARGE SCALE GENOMIC DNA]</scope>
    <source>
        <strain evidence="1 2">F188</strain>
    </source>
</reference>
<dbReference type="Proteomes" id="UP001261624">
    <property type="component" value="Unassembled WGS sequence"/>
</dbReference>
<comment type="caution">
    <text evidence="1">The sequence shown here is derived from an EMBL/GenBank/DDBJ whole genome shotgun (WGS) entry which is preliminary data.</text>
</comment>
<evidence type="ECO:0000313" key="2">
    <source>
        <dbReference type="Proteomes" id="UP001261624"/>
    </source>
</evidence>
<dbReference type="RefSeq" id="WP_311682876.1">
    <property type="nucleotide sequence ID" value="NZ_JAVRHM010000005.1"/>
</dbReference>
<name>A0ABU3E0D1_9FLAO</name>